<dbReference type="PROSITE" id="PS00284">
    <property type="entry name" value="SERPIN"/>
    <property type="match status" value="1"/>
</dbReference>
<keyword evidence="3" id="KW-0812">Transmembrane</keyword>
<proteinExistence type="inferred from homology"/>
<dbReference type="EMBL" id="JAHLQT010040175">
    <property type="protein sequence ID" value="KAG7156067.1"/>
    <property type="molecule type" value="Genomic_DNA"/>
</dbReference>
<gene>
    <name evidence="5" type="ORF">Hamer_G023561</name>
</gene>
<evidence type="ECO:0000256" key="3">
    <source>
        <dbReference type="SAM" id="Phobius"/>
    </source>
</evidence>
<dbReference type="PANTHER" id="PTHR11461">
    <property type="entry name" value="SERINE PROTEASE INHIBITOR, SERPIN"/>
    <property type="match status" value="1"/>
</dbReference>
<dbReference type="InterPro" id="IPR023796">
    <property type="entry name" value="Serpin_dom"/>
</dbReference>
<keyword evidence="3" id="KW-0472">Membrane</keyword>
<comment type="caution">
    <text evidence="5">The sequence shown here is derived from an EMBL/GenBank/DDBJ whole genome shotgun (WGS) entry which is preliminary data.</text>
</comment>
<dbReference type="CDD" id="cd00172">
    <property type="entry name" value="serpin"/>
    <property type="match status" value="1"/>
</dbReference>
<name>A0A8J5MLY1_HOMAM</name>
<dbReference type="InterPro" id="IPR000215">
    <property type="entry name" value="Serpin_fam"/>
</dbReference>
<comment type="similarity">
    <text evidence="1 2">Belongs to the serpin family.</text>
</comment>
<evidence type="ECO:0000256" key="1">
    <source>
        <dbReference type="ARBA" id="ARBA00009500"/>
    </source>
</evidence>
<feature type="transmembrane region" description="Helical" evidence="3">
    <location>
        <begin position="21"/>
        <end position="42"/>
    </location>
</feature>
<evidence type="ECO:0000313" key="6">
    <source>
        <dbReference type="Proteomes" id="UP000747542"/>
    </source>
</evidence>
<evidence type="ECO:0000256" key="2">
    <source>
        <dbReference type="RuleBase" id="RU000411"/>
    </source>
</evidence>
<evidence type="ECO:0000259" key="4">
    <source>
        <dbReference type="SMART" id="SM00093"/>
    </source>
</evidence>
<feature type="domain" description="Serpin" evidence="4">
    <location>
        <begin position="75"/>
        <end position="434"/>
    </location>
</feature>
<keyword evidence="3" id="KW-1133">Transmembrane helix</keyword>
<dbReference type="InterPro" id="IPR023795">
    <property type="entry name" value="Serpin_CS"/>
</dbReference>
<accession>A0A8J5MLY1</accession>
<protein>
    <submittedName>
        <fullName evidence="5">Serpin B10-like</fullName>
    </submittedName>
</protein>
<sequence length="443" mass="50167">MTRNGTLCRWHSRRQHCSPTLCVLYNSTFRLFLVVFLILAMMKRAAVATQAPCFPAYVHQENVTALAASQNNFTRDIYMKLAQKSSGNLFFSPFSIMTALGMTYAGADGNTEKEMQSVMHLSQDNEAIHNAFQDIVTDLKTEVAHYELRTSNMAYVSDKMSVLSNFSNILKEKYLSSSKNVNFAKGEEVRQEINTVVKKETNSRIEDLIPAGILNALTRMVLVNAVYFKGLWEHQFKESETKDQEFWLSGSESTKVPMMHIKDHFRMLHNKDLGATLLAMDYKGSRLSMVFVLPEKRDGLVEVEAKLAAADLNEIDKKLMKEEVHVYIPKFKLEESLDLVDHLSEMGMKDLFDENSCDLSGITGTKELYVSNVIHKAFLEVNEQGSEAAAATGMIMMARCLRIPVEFIADHPFLFYIRDQQSGLILFAGRFVLPESVVSKDEL</sequence>
<evidence type="ECO:0000313" key="5">
    <source>
        <dbReference type="EMBL" id="KAG7156067.1"/>
    </source>
</evidence>
<dbReference type="PANTHER" id="PTHR11461:SF211">
    <property type="entry name" value="GH10112P-RELATED"/>
    <property type="match status" value="1"/>
</dbReference>
<dbReference type="AlphaFoldDB" id="A0A8J5MLY1"/>
<dbReference type="OrthoDB" id="6347071at2759"/>
<dbReference type="SMART" id="SM00093">
    <property type="entry name" value="SERPIN"/>
    <property type="match status" value="1"/>
</dbReference>
<dbReference type="GO" id="GO:0004867">
    <property type="term" value="F:serine-type endopeptidase inhibitor activity"/>
    <property type="evidence" value="ECO:0007669"/>
    <property type="project" value="InterPro"/>
</dbReference>
<dbReference type="Proteomes" id="UP000747542">
    <property type="component" value="Unassembled WGS sequence"/>
</dbReference>
<dbReference type="GO" id="GO:0005615">
    <property type="term" value="C:extracellular space"/>
    <property type="evidence" value="ECO:0007669"/>
    <property type="project" value="InterPro"/>
</dbReference>
<keyword evidence="6" id="KW-1185">Reference proteome</keyword>
<reference evidence="5" key="1">
    <citation type="journal article" date="2021" name="Sci. Adv.">
        <title>The American lobster genome reveals insights on longevity, neural, and immune adaptations.</title>
        <authorList>
            <person name="Polinski J.M."/>
            <person name="Zimin A.V."/>
            <person name="Clark K.F."/>
            <person name="Kohn A.B."/>
            <person name="Sadowski N."/>
            <person name="Timp W."/>
            <person name="Ptitsyn A."/>
            <person name="Khanna P."/>
            <person name="Romanova D.Y."/>
            <person name="Williams P."/>
            <person name="Greenwood S.J."/>
            <person name="Moroz L.L."/>
            <person name="Walt D.R."/>
            <person name="Bodnar A.G."/>
        </authorList>
    </citation>
    <scope>NUCLEOTIDE SEQUENCE</scope>
    <source>
        <strain evidence="5">GMGI-L3</strain>
    </source>
</reference>
<organism evidence="5 6">
    <name type="scientific">Homarus americanus</name>
    <name type="common">American lobster</name>
    <dbReference type="NCBI Taxonomy" id="6706"/>
    <lineage>
        <taxon>Eukaryota</taxon>
        <taxon>Metazoa</taxon>
        <taxon>Ecdysozoa</taxon>
        <taxon>Arthropoda</taxon>
        <taxon>Crustacea</taxon>
        <taxon>Multicrustacea</taxon>
        <taxon>Malacostraca</taxon>
        <taxon>Eumalacostraca</taxon>
        <taxon>Eucarida</taxon>
        <taxon>Decapoda</taxon>
        <taxon>Pleocyemata</taxon>
        <taxon>Astacidea</taxon>
        <taxon>Nephropoidea</taxon>
        <taxon>Nephropidae</taxon>
        <taxon>Homarus</taxon>
    </lineage>
</organism>
<dbReference type="Pfam" id="PF00079">
    <property type="entry name" value="Serpin"/>
    <property type="match status" value="1"/>
</dbReference>